<evidence type="ECO:0000256" key="1">
    <source>
        <dbReference type="SAM" id="MobiDB-lite"/>
    </source>
</evidence>
<protein>
    <submittedName>
        <fullName evidence="2">Uncharacterized protein</fullName>
    </submittedName>
</protein>
<sequence length="124" mass="14042">MRRPGSRSRLSARRTSNLGTSGMPVPCYCSGQQCNKRRRQSQPGARGRPSLHAAEKSIQRTLQMRLSGSLLFWEWVWALPRFRLRDLVQILTFQFAALNTAQGNTAQRGPEAACTTIRETEPLR</sequence>
<feature type="region of interest" description="Disordered" evidence="1">
    <location>
        <begin position="1"/>
        <end position="25"/>
    </location>
</feature>
<reference evidence="2" key="1">
    <citation type="journal article" date="2020" name="Stud. Mycol.">
        <title>101 Dothideomycetes genomes: a test case for predicting lifestyles and emergence of pathogens.</title>
        <authorList>
            <person name="Haridas S."/>
            <person name="Albert R."/>
            <person name="Binder M."/>
            <person name="Bloem J."/>
            <person name="Labutti K."/>
            <person name="Salamov A."/>
            <person name="Andreopoulos B."/>
            <person name="Baker S."/>
            <person name="Barry K."/>
            <person name="Bills G."/>
            <person name="Bluhm B."/>
            <person name="Cannon C."/>
            <person name="Castanera R."/>
            <person name="Culley D."/>
            <person name="Daum C."/>
            <person name="Ezra D."/>
            <person name="Gonzalez J."/>
            <person name="Henrissat B."/>
            <person name="Kuo A."/>
            <person name="Liang C."/>
            <person name="Lipzen A."/>
            <person name="Lutzoni F."/>
            <person name="Magnuson J."/>
            <person name="Mondo S."/>
            <person name="Nolan M."/>
            <person name="Ohm R."/>
            <person name="Pangilinan J."/>
            <person name="Park H.-J."/>
            <person name="Ramirez L."/>
            <person name="Alfaro M."/>
            <person name="Sun H."/>
            <person name="Tritt A."/>
            <person name="Yoshinaga Y."/>
            <person name="Zwiers L.-H."/>
            <person name="Turgeon B."/>
            <person name="Goodwin S."/>
            <person name="Spatafora J."/>
            <person name="Crous P."/>
            <person name="Grigoriev I."/>
        </authorList>
    </citation>
    <scope>NUCLEOTIDE SEQUENCE</scope>
    <source>
        <strain evidence="2">CBS 269.34</strain>
    </source>
</reference>
<name>A0A6A6RC83_9PEZI</name>
<dbReference type="AlphaFoldDB" id="A0A6A6RC83"/>
<feature type="compositionally biased region" description="Basic residues" evidence="1">
    <location>
        <begin position="1"/>
        <end position="12"/>
    </location>
</feature>
<evidence type="ECO:0000313" key="3">
    <source>
        <dbReference type="Proteomes" id="UP000799750"/>
    </source>
</evidence>
<organism evidence="2 3">
    <name type="scientific">Lophium mytilinum</name>
    <dbReference type="NCBI Taxonomy" id="390894"/>
    <lineage>
        <taxon>Eukaryota</taxon>
        <taxon>Fungi</taxon>
        <taxon>Dikarya</taxon>
        <taxon>Ascomycota</taxon>
        <taxon>Pezizomycotina</taxon>
        <taxon>Dothideomycetes</taxon>
        <taxon>Pleosporomycetidae</taxon>
        <taxon>Mytilinidiales</taxon>
        <taxon>Mytilinidiaceae</taxon>
        <taxon>Lophium</taxon>
    </lineage>
</organism>
<evidence type="ECO:0000313" key="2">
    <source>
        <dbReference type="EMBL" id="KAF2501353.1"/>
    </source>
</evidence>
<dbReference type="Proteomes" id="UP000799750">
    <property type="component" value="Unassembled WGS sequence"/>
</dbReference>
<keyword evidence="3" id="KW-1185">Reference proteome</keyword>
<gene>
    <name evidence="2" type="ORF">BU16DRAFT_196828</name>
</gene>
<dbReference type="EMBL" id="MU004182">
    <property type="protein sequence ID" value="KAF2501353.1"/>
    <property type="molecule type" value="Genomic_DNA"/>
</dbReference>
<accession>A0A6A6RC83</accession>
<proteinExistence type="predicted"/>